<keyword evidence="1" id="KW-1133">Transmembrane helix</keyword>
<organism evidence="3 4">
    <name type="scientific">Oikopleura dioica</name>
    <name type="common">Tunicate</name>
    <dbReference type="NCBI Taxonomy" id="34765"/>
    <lineage>
        <taxon>Eukaryota</taxon>
        <taxon>Metazoa</taxon>
        <taxon>Chordata</taxon>
        <taxon>Tunicata</taxon>
        <taxon>Appendicularia</taxon>
        <taxon>Copelata</taxon>
        <taxon>Oikopleuridae</taxon>
        <taxon>Oikopleura</taxon>
    </lineage>
</organism>
<dbReference type="SUPFAM" id="SSF53448">
    <property type="entry name" value="Nucleotide-diphospho-sugar transferases"/>
    <property type="match status" value="1"/>
</dbReference>
<name>A0ABN7SXJ9_OIKDI</name>
<dbReference type="Proteomes" id="UP001158576">
    <property type="component" value="Chromosome 1"/>
</dbReference>
<evidence type="ECO:0000259" key="2">
    <source>
        <dbReference type="Pfam" id="PF00535"/>
    </source>
</evidence>
<feature type="domain" description="Glycosyltransferase 2-like" evidence="2">
    <location>
        <begin position="307"/>
        <end position="427"/>
    </location>
</feature>
<gene>
    <name evidence="3" type="ORF">OKIOD_LOCUS10353</name>
</gene>
<reference evidence="3 4" key="1">
    <citation type="submission" date="2021-04" db="EMBL/GenBank/DDBJ databases">
        <authorList>
            <person name="Bliznina A."/>
        </authorList>
    </citation>
    <scope>NUCLEOTIDE SEQUENCE [LARGE SCALE GENOMIC DNA]</scope>
</reference>
<dbReference type="EMBL" id="OU015566">
    <property type="protein sequence ID" value="CAG5104836.1"/>
    <property type="molecule type" value="Genomic_DNA"/>
</dbReference>
<sequence>MLNEKKSRKYDDFRMSNRPTLHALFIGIIIGIFINNIYLTLPKYLEFENVNRKIKSERNLEIAEENKEQEELHIIEKTPKIEYDFSTPSFKRIEEVLKNDEFKSISAWDKSVPREFMVVKDLYSEDKCNCNDGFIYSEKNTVDFENTSVRRNEDYKNYVRNHIFDYVKSPLHVTGAFTPIEFVSAGYEIAPDELFSPHIIIKLPLDCLVRIKFESTVGEFLIDGEIVNLESSESMTVEKANQLLEKIMYKSKFYDARMIKDIVKFSVVEVTSEISYKISFPVTIKRLALPLLTYRTGDSINDRVTILTKTLFRYPCLYRFLDSVLEKYPGITIIVADDNPDDTFEVISREKYPSVKQYKMPAEEGWFAGRAMAISQVRTDYFVWCDDDFIFYEESDMEYMVDVLDKSGFDIVGGGVDTHERNAWQSSDFIEIKTSPEGFCYIRKPFPTLIEGRLHVRYCPKDEHSEERLKLYNHRRNVSEEDKGAFNKQMNTFWFYRNHMKCKRTVHLKEPTRKRRSSFDFTDYFY</sequence>
<feature type="transmembrane region" description="Helical" evidence="1">
    <location>
        <begin position="21"/>
        <end position="41"/>
    </location>
</feature>
<dbReference type="PANTHER" id="PTHR15046:SF3">
    <property type="entry name" value="BETA-1,4 N-ACETYLGALACTOSAMINYLTRANSFERASE 2-LIKE"/>
    <property type="match status" value="1"/>
</dbReference>
<dbReference type="Pfam" id="PF00535">
    <property type="entry name" value="Glycos_transf_2"/>
    <property type="match status" value="1"/>
</dbReference>
<dbReference type="InterPro" id="IPR029044">
    <property type="entry name" value="Nucleotide-diphossugar_trans"/>
</dbReference>
<dbReference type="Gene3D" id="3.90.550.10">
    <property type="entry name" value="Spore Coat Polysaccharide Biosynthesis Protein SpsA, Chain A"/>
    <property type="match status" value="1"/>
</dbReference>
<evidence type="ECO:0000313" key="4">
    <source>
        <dbReference type="Proteomes" id="UP001158576"/>
    </source>
</evidence>
<protein>
    <submittedName>
        <fullName evidence="3">Oidioi.mRNA.OKI2018_I69.chr1.g1588.t1.cds</fullName>
    </submittedName>
</protein>
<evidence type="ECO:0000313" key="3">
    <source>
        <dbReference type="EMBL" id="CAG5104836.1"/>
    </source>
</evidence>
<evidence type="ECO:0000256" key="1">
    <source>
        <dbReference type="SAM" id="Phobius"/>
    </source>
</evidence>
<accession>A0ABN7SXJ9</accession>
<keyword evidence="1" id="KW-0812">Transmembrane</keyword>
<dbReference type="PANTHER" id="PTHR15046">
    <property type="entry name" value="GLYCO_TRANS_2-LIKE DOMAIN-CONTAINING PROTEIN"/>
    <property type="match status" value="1"/>
</dbReference>
<keyword evidence="4" id="KW-1185">Reference proteome</keyword>
<dbReference type="CDD" id="cd00761">
    <property type="entry name" value="Glyco_tranf_GTA_type"/>
    <property type="match status" value="1"/>
</dbReference>
<dbReference type="InterPro" id="IPR001173">
    <property type="entry name" value="Glyco_trans_2-like"/>
</dbReference>
<keyword evidence="1" id="KW-0472">Membrane</keyword>
<proteinExistence type="predicted"/>